<dbReference type="RefSeq" id="WP_272084289.1">
    <property type="nucleotide sequence ID" value="NZ_JAQNDL010000001.1"/>
</dbReference>
<organism evidence="3 4">
    <name type="scientific">Nannocystis bainbridge</name>
    <dbReference type="NCBI Taxonomy" id="2995303"/>
    <lineage>
        <taxon>Bacteria</taxon>
        <taxon>Pseudomonadati</taxon>
        <taxon>Myxococcota</taxon>
        <taxon>Polyangia</taxon>
        <taxon>Nannocystales</taxon>
        <taxon>Nannocystaceae</taxon>
        <taxon>Nannocystis</taxon>
    </lineage>
</organism>
<evidence type="ECO:0000313" key="4">
    <source>
        <dbReference type="Proteomes" id="UP001221686"/>
    </source>
</evidence>
<feature type="region of interest" description="Disordered" evidence="1">
    <location>
        <begin position="730"/>
        <end position="777"/>
    </location>
</feature>
<dbReference type="PROSITE" id="PS50802">
    <property type="entry name" value="OTU"/>
    <property type="match status" value="1"/>
</dbReference>
<feature type="region of interest" description="Disordered" evidence="1">
    <location>
        <begin position="128"/>
        <end position="150"/>
    </location>
</feature>
<dbReference type="Pfam" id="PF02338">
    <property type="entry name" value="OTU"/>
    <property type="match status" value="1"/>
</dbReference>
<gene>
    <name evidence="3" type="ORF">POL25_03085</name>
</gene>
<dbReference type="InterPro" id="IPR003323">
    <property type="entry name" value="OTU_dom"/>
</dbReference>
<dbReference type="SUPFAM" id="SSF54001">
    <property type="entry name" value="Cysteine proteinases"/>
    <property type="match status" value="1"/>
</dbReference>
<proteinExistence type="predicted"/>
<feature type="compositionally biased region" description="Acidic residues" evidence="1">
    <location>
        <begin position="766"/>
        <end position="777"/>
    </location>
</feature>
<dbReference type="Gene3D" id="3.90.70.80">
    <property type="match status" value="1"/>
</dbReference>
<feature type="domain" description="OTU" evidence="2">
    <location>
        <begin position="895"/>
        <end position="1032"/>
    </location>
</feature>
<protein>
    <recommendedName>
        <fullName evidence="2">OTU domain-containing protein</fullName>
    </recommendedName>
</protein>
<dbReference type="Proteomes" id="UP001221686">
    <property type="component" value="Unassembled WGS sequence"/>
</dbReference>
<dbReference type="EMBL" id="JAQNDL010000001">
    <property type="protein sequence ID" value="MDC0715861.1"/>
    <property type="molecule type" value="Genomic_DNA"/>
</dbReference>
<dbReference type="CDD" id="cd22744">
    <property type="entry name" value="OTU"/>
    <property type="match status" value="1"/>
</dbReference>
<evidence type="ECO:0000259" key="2">
    <source>
        <dbReference type="PROSITE" id="PS50802"/>
    </source>
</evidence>
<reference evidence="3 4" key="1">
    <citation type="submission" date="2022-11" db="EMBL/GenBank/DDBJ databases">
        <title>Minimal conservation of predation-associated metabolite biosynthetic gene clusters underscores biosynthetic potential of Myxococcota including descriptions for ten novel species: Archangium lansinium sp. nov., Myxococcus landrumus sp. nov., Nannocystis bai.</title>
        <authorList>
            <person name="Ahearne A."/>
            <person name="Stevens C."/>
            <person name="Dowd S."/>
        </authorList>
    </citation>
    <scope>NUCLEOTIDE SEQUENCE [LARGE SCALE GENOMIC DNA]</scope>
    <source>
        <strain evidence="3 4">BB15-2</strain>
    </source>
</reference>
<name>A0ABT5DTY2_9BACT</name>
<evidence type="ECO:0000313" key="3">
    <source>
        <dbReference type="EMBL" id="MDC0715861.1"/>
    </source>
</evidence>
<accession>A0ABT5DTY2</accession>
<feature type="compositionally biased region" description="Basic and acidic residues" evidence="1">
    <location>
        <begin position="732"/>
        <end position="765"/>
    </location>
</feature>
<sequence>MCIEAKACLHRIEWLRARGELGELGAYLLAIDSWKDQDAGTPEYAVYAGAMKAFRAMVWPSITLIDALIQEGQWESVECQRAHKLLAACHPMFVAYDPEVYARVARGEDANPGDDDDDAGAREWIEWLVDDEDEPPPDTGGYESDDSDDEFEEDLLEVFDDPRALTIEQFGFPESDRPSERSKKKKWLSRRAKQRGVLDARNKKAETVRALRDQRKITFRYQGPEIEPDPDLLIARVHGVRDGARAKEHEQIAMAGIHHRPDEWTRQAEADFQVAKAAFKAGDREALRGLATKFCLAQYRGITFKTSTFDARARQISRHENEVGRAIYSMSVLHQAGVSPTEYFRGNCSAKELEALERIALELKQVLLDKRNTGEVRVGGVRFDSHADAIQHIYTNQYDYFHSSVARYLANREAWQEDQASGLAKVREEARRSPEAARRTVMPATQEVFVAHVRALTGLGPDFIGYGAYLKAHGFVADEPTFKKADRQKTPLSAEFGLYQYDNYARGKPKFEYAEYLKLHADYSGYSADYAGWMQYLARTGERNEEVLLQLEDEFIQAHLKAKYGFVPPDDWVLFDGLLNGYCPLVSTGDNPRHALKYAYGMKFYSGHYHERLKPGWSALGRAKRPYVGKVYASLHTLEDYLEDAPNHVPSMNLHARIIVGDSIADEREATFPAYIPGGRTVIEHVAKIPSFAGATPEEGFSDAHLYKYGIDREEFAELHAMLRKAQAADAKQAEAEKAKKDKGKKDAPKKGKKGEPDPGKKSEPAPDEEVERDEDGGLETEVDWFLQRLCAWLVNYQEVRIVEIARRIALSRGRLLVYRNSLGELDRTLSSTVVNGVRLPGERGLEGQDPMVLRKDRRYTHTRDPDNKQAIIDKERSTWDRPRQQLRDRLAGPYFVHATPGDGNCLFHALAGILRLTLGRGLDHRAVRDQVVHAMGQPTHAALRGQYAIDAPYLAEMAQTCAHPGQIGRWGGDPEIHAFCWYYRLRVRVYAPTHPGPDHYTEFDPPPGAALQGVGYLLHVHGNHWEYLQPR</sequence>
<keyword evidence="4" id="KW-1185">Reference proteome</keyword>
<dbReference type="InterPro" id="IPR038765">
    <property type="entry name" value="Papain-like_cys_pep_sf"/>
</dbReference>
<evidence type="ECO:0000256" key="1">
    <source>
        <dbReference type="SAM" id="MobiDB-lite"/>
    </source>
</evidence>
<comment type="caution">
    <text evidence="3">The sequence shown here is derived from an EMBL/GenBank/DDBJ whole genome shotgun (WGS) entry which is preliminary data.</text>
</comment>